<gene>
    <name evidence="2" type="ORF">HXX76_002068</name>
</gene>
<evidence type="ECO:0000313" key="2">
    <source>
        <dbReference type="EMBL" id="KAG2443722.1"/>
    </source>
</evidence>
<organism evidence="2 3">
    <name type="scientific">Chlamydomonas incerta</name>
    <dbReference type="NCBI Taxonomy" id="51695"/>
    <lineage>
        <taxon>Eukaryota</taxon>
        <taxon>Viridiplantae</taxon>
        <taxon>Chlorophyta</taxon>
        <taxon>core chlorophytes</taxon>
        <taxon>Chlorophyceae</taxon>
        <taxon>CS clade</taxon>
        <taxon>Chlamydomonadales</taxon>
        <taxon>Chlamydomonadaceae</taxon>
        <taxon>Chlamydomonas</taxon>
    </lineage>
</organism>
<feature type="region of interest" description="Disordered" evidence="1">
    <location>
        <begin position="115"/>
        <end position="162"/>
    </location>
</feature>
<feature type="compositionally biased region" description="Low complexity" evidence="1">
    <location>
        <begin position="43"/>
        <end position="53"/>
    </location>
</feature>
<proteinExistence type="predicted"/>
<dbReference type="AlphaFoldDB" id="A0A836B096"/>
<reference evidence="2" key="1">
    <citation type="journal article" date="2020" name="bioRxiv">
        <title>Comparative genomics of Chlamydomonas.</title>
        <authorList>
            <person name="Craig R.J."/>
            <person name="Hasan A.R."/>
            <person name="Ness R.W."/>
            <person name="Keightley P.D."/>
        </authorList>
    </citation>
    <scope>NUCLEOTIDE SEQUENCE</scope>
    <source>
        <strain evidence="2">SAG 7.73</strain>
    </source>
</reference>
<feature type="region of interest" description="Disordered" evidence="1">
    <location>
        <begin position="36"/>
        <end position="72"/>
    </location>
</feature>
<feature type="compositionally biased region" description="Polar residues" evidence="1">
    <location>
        <begin position="55"/>
        <end position="65"/>
    </location>
</feature>
<evidence type="ECO:0000256" key="1">
    <source>
        <dbReference type="SAM" id="MobiDB-lite"/>
    </source>
</evidence>
<dbReference type="EMBL" id="JAEHOC010000003">
    <property type="protein sequence ID" value="KAG2443722.1"/>
    <property type="molecule type" value="Genomic_DNA"/>
</dbReference>
<protein>
    <submittedName>
        <fullName evidence="2">Uncharacterized protein</fullName>
    </submittedName>
</protein>
<comment type="caution">
    <text evidence="2">The sequence shown here is derived from an EMBL/GenBank/DDBJ whole genome shotgun (WGS) entry which is preliminary data.</text>
</comment>
<feature type="compositionally biased region" description="Gly residues" evidence="1">
    <location>
        <begin position="151"/>
        <end position="162"/>
    </location>
</feature>
<evidence type="ECO:0000313" key="3">
    <source>
        <dbReference type="Proteomes" id="UP000650467"/>
    </source>
</evidence>
<name>A0A836B096_CHLIN</name>
<sequence>MDKGVVSAAALELLKTELQTHRRNLALICGRGTSTGPISRGQAAPDAASVPAATLSAQPGKTGNPGQQQAAGQATAKEVAAALGDVAAAAYLAVLSTTRGELRGAVEADIGTCDQAPRASSAASDPALMQRPKAPAAGSSRDQSATTASGGSVGLAAGSGGGGRGSATSVIVSSQNVARLGVAAAAADLPLVAATDAYAALRAWRAKRAWAAAVICGAARRYLDRR</sequence>
<accession>A0A836B096</accession>
<keyword evidence="3" id="KW-1185">Reference proteome</keyword>
<dbReference type="Proteomes" id="UP000650467">
    <property type="component" value="Unassembled WGS sequence"/>
</dbReference>